<dbReference type="RefSeq" id="WP_007850098.1">
    <property type="nucleotide sequence ID" value="NZ_JH724136.1"/>
</dbReference>
<organism evidence="1 2">
    <name type="scientific">Phocaeicola dorei CL02T12C06</name>
    <dbReference type="NCBI Taxonomy" id="997876"/>
    <lineage>
        <taxon>Bacteria</taxon>
        <taxon>Pseudomonadati</taxon>
        <taxon>Bacteroidota</taxon>
        <taxon>Bacteroidia</taxon>
        <taxon>Bacteroidales</taxon>
        <taxon>Bacteroidaceae</taxon>
        <taxon>Phocaeicola</taxon>
    </lineage>
</organism>
<evidence type="ECO:0000313" key="1">
    <source>
        <dbReference type="EMBL" id="EIY28896.1"/>
    </source>
</evidence>
<keyword evidence="2" id="KW-1185">Reference proteome</keyword>
<protein>
    <submittedName>
        <fullName evidence="1">Uncharacterized protein</fullName>
    </submittedName>
</protein>
<dbReference type="PATRIC" id="fig|997876.3.peg.4069"/>
<sequence length="137" mass="15894">MSRASLLQETVSWMDTVDLALCLFIYEVCNDYQFEFASGSDFVNFMNLKPTSRPVTVRPKENLRVCYMVLSVSQTIRPRERGKLWAEEFLKHCGISKSYYDKHRSDVCGKGATEENRNFRKAIDKAIENARRLNNTP</sequence>
<name>I9QHF4_9BACT</name>
<dbReference type="OrthoDB" id="1093707at2"/>
<comment type="caution">
    <text evidence="1">The sequence shown here is derived from an EMBL/GenBank/DDBJ whole genome shotgun (WGS) entry which is preliminary data.</text>
</comment>
<dbReference type="Proteomes" id="UP000005974">
    <property type="component" value="Unassembled WGS sequence"/>
</dbReference>
<accession>I9QHF4</accession>
<dbReference type="EMBL" id="AGXJ01000074">
    <property type="protein sequence ID" value="EIY28896.1"/>
    <property type="molecule type" value="Genomic_DNA"/>
</dbReference>
<dbReference type="HOGENOM" id="CLU_1861168_0_0_10"/>
<evidence type="ECO:0000313" key="2">
    <source>
        <dbReference type="Proteomes" id="UP000005974"/>
    </source>
</evidence>
<gene>
    <name evidence="1" type="ORF">HMPREF1064_03896</name>
</gene>
<reference evidence="1 2" key="1">
    <citation type="submission" date="2012-02" db="EMBL/GenBank/DDBJ databases">
        <title>The Genome Sequence of Bacteroides dorei CL02T12C06.</title>
        <authorList>
            <consortium name="The Broad Institute Genome Sequencing Platform"/>
            <person name="Earl A."/>
            <person name="Ward D."/>
            <person name="Feldgarden M."/>
            <person name="Gevers D."/>
            <person name="Zitomersky N.L."/>
            <person name="Coyne M.J."/>
            <person name="Comstock L.E."/>
            <person name="Young S.K."/>
            <person name="Zeng Q."/>
            <person name="Gargeya S."/>
            <person name="Fitzgerald M."/>
            <person name="Haas B."/>
            <person name="Abouelleil A."/>
            <person name="Alvarado L."/>
            <person name="Arachchi H.M."/>
            <person name="Berlin A."/>
            <person name="Chapman S.B."/>
            <person name="Gearin G."/>
            <person name="Goldberg J."/>
            <person name="Griggs A."/>
            <person name="Gujja S."/>
            <person name="Hansen M."/>
            <person name="Heiman D."/>
            <person name="Howarth C."/>
            <person name="Larimer J."/>
            <person name="Lui A."/>
            <person name="MacDonald P.J.P."/>
            <person name="McCowen C."/>
            <person name="Montmayeur A."/>
            <person name="Murphy C."/>
            <person name="Neiman D."/>
            <person name="Pearson M."/>
            <person name="Priest M."/>
            <person name="Roberts A."/>
            <person name="Saif S."/>
            <person name="Shea T."/>
            <person name="Sisk P."/>
            <person name="Stolte C."/>
            <person name="Sykes S."/>
            <person name="Wortman J."/>
            <person name="Nusbaum C."/>
            <person name="Birren B."/>
        </authorList>
    </citation>
    <scope>NUCLEOTIDE SEQUENCE [LARGE SCALE GENOMIC DNA]</scope>
    <source>
        <strain evidence="1 2">CL02T12C06</strain>
    </source>
</reference>
<proteinExistence type="predicted"/>
<dbReference type="AlphaFoldDB" id="I9QHF4"/>